<feature type="region of interest" description="Disordered" evidence="12">
    <location>
        <begin position="56"/>
        <end position="105"/>
    </location>
</feature>
<dbReference type="Proteomes" id="UP000324832">
    <property type="component" value="Unassembled WGS sequence"/>
</dbReference>
<dbReference type="GO" id="GO:0034727">
    <property type="term" value="P:piecemeal microautophagy of the nucleus"/>
    <property type="evidence" value="ECO:0007669"/>
    <property type="project" value="TreeGrafter"/>
</dbReference>
<dbReference type="GO" id="GO:0034045">
    <property type="term" value="C:phagophore assembly site membrane"/>
    <property type="evidence" value="ECO:0007669"/>
    <property type="project" value="UniProtKB-SubCell"/>
</dbReference>
<dbReference type="GO" id="GO:0032266">
    <property type="term" value="F:phosphatidylinositol-3-phosphate binding"/>
    <property type="evidence" value="ECO:0007669"/>
    <property type="project" value="TreeGrafter"/>
</dbReference>
<comment type="catalytic activity">
    <reaction evidence="11">
        <text>a 1,2-diacyl-sn-glycero-3-phosphoethanolamine(in) = a 1,2-diacyl-sn-glycero-3-phosphoethanolamine(out)</text>
        <dbReference type="Rhea" id="RHEA:38895"/>
        <dbReference type="ChEBI" id="CHEBI:64612"/>
    </reaction>
</comment>
<dbReference type="GO" id="GO:0000045">
    <property type="term" value="P:autophagosome assembly"/>
    <property type="evidence" value="ECO:0007669"/>
    <property type="project" value="TreeGrafter"/>
</dbReference>
<sequence length="170" mass="18843">MLVVKAVHLRTESALPSQECCLKVSLLPLRFNLDQDTLAFLIGFFSKLGTDETVADDDTKSVGGLSTESSGSRQTTPTHRPPVMSIATHLKDPPPTPTSLGDGDCLSLNDTNVMRDDTEEPLMETYEAERLVSENLIQLEEDFQRLAINQEKPQHKPLDSEPVDDSPIYF</sequence>
<feature type="region of interest" description="Disordered" evidence="12">
    <location>
        <begin position="147"/>
        <end position="170"/>
    </location>
</feature>
<evidence type="ECO:0000256" key="11">
    <source>
        <dbReference type="ARBA" id="ARBA00024615"/>
    </source>
</evidence>
<dbReference type="GO" id="GO:0061908">
    <property type="term" value="C:phagophore"/>
    <property type="evidence" value="ECO:0007669"/>
    <property type="project" value="TreeGrafter"/>
</dbReference>
<keyword evidence="9" id="KW-0472">Membrane</keyword>
<evidence type="ECO:0000256" key="7">
    <source>
        <dbReference type="ARBA" id="ARBA00023006"/>
    </source>
</evidence>
<dbReference type="PANTHER" id="PTHR13190">
    <property type="entry name" value="AUTOPHAGY-RELATED 2, ISOFORM A"/>
    <property type="match status" value="1"/>
</dbReference>
<accession>A0A5E4R2Q4</accession>
<comment type="similarity">
    <text evidence="3">Belongs to the ATG2 family.</text>
</comment>
<keyword evidence="5" id="KW-0813">Transport</keyword>
<keyword evidence="8" id="KW-0445">Lipid transport</keyword>
<dbReference type="GO" id="GO:0061709">
    <property type="term" value="P:reticulophagy"/>
    <property type="evidence" value="ECO:0007669"/>
    <property type="project" value="TreeGrafter"/>
</dbReference>
<dbReference type="AlphaFoldDB" id="A0A5E4R2Q4"/>
<evidence type="ECO:0000256" key="8">
    <source>
        <dbReference type="ARBA" id="ARBA00023055"/>
    </source>
</evidence>
<dbReference type="GO" id="GO:0006869">
    <property type="term" value="P:lipid transport"/>
    <property type="evidence" value="ECO:0007669"/>
    <property type="project" value="UniProtKB-KW"/>
</dbReference>
<protein>
    <recommendedName>
        <fullName evidence="4">Autophagy-related protein 2</fullName>
    </recommendedName>
</protein>
<dbReference type="PANTHER" id="PTHR13190:SF1">
    <property type="entry name" value="AUTOPHAGY-RELATED 2, ISOFORM A"/>
    <property type="match status" value="1"/>
</dbReference>
<dbReference type="GO" id="GO:0043495">
    <property type="term" value="F:protein-membrane adaptor activity"/>
    <property type="evidence" value="ECO:0007669"/>
    <property type="project" value="TreeGrafter"/>
</dbReference>
<reference evidence="13 14" key="1">
    <citation type="submission" date="2017-07" db="EMBL/GenBank/DDBJ databases">
        <authorList>
            <person name="Talla V."/>
            <person name="Backstrom N."/>
        </authorList>
    </citation>
    <scope>NUCLEOTIDE SEQUENCE [LARGE SCALE GENOMIC DNA]</scope>
</reference>
<name>A0A5E4R2Q4_9NEOP</name>
<dbReference type="GO" id="GO:0061723">
    <property type="term" value="P:glycophagy"/>
    <property type="evidence" value="ECO:0007669"/>
    <property type="project" value="TreeGrafter"/>
</dbReference>
<evidence type="ECO:0000256" key="1">
    <source>
        <dbReference type="ARBA" id="ARBA00004406"/>
    </source>
</evidence>
<keyword evidence="14" id="KW-1185">Reference proteome</keyword>
<proteinExistence type="inferred from homology"/>
<keyword evidence="6" id="KW-0256">Endoplasmic reticulum</keyword>
<comment type="subcellular location">
    <subcellularLocation>
        <location evidence="1">Endoplasmic reticulum membrane</location>
        <topology evidence="1">Peripheral membrane protein</topology>
    </subcellularLocation>
    <subcellularLocation>
        <location evidence="2">Preautophagosomal structure membrane</location>
        <topology evidence="2">Peripheral membrane protein</topology>
    </subcellularLocation>
</comment>
<gene>
    <name evidence="13" type="ORF">LSINAPIS_LOCUS14356</name>
</gene>
<evidence type="ECO:0000256" key="6">
    <source>
        <dbReference type="ARBA" id="ARBA00022824"/>
    </source>
</evidence>
<dbReference type="GO" id="GO:0000422">
    <property type="term" value="P:autophagy of mitochondrion"/>
    <property type="evidence" value="ECO:0007669"/>
    <property type="project" value="TreeGrafter"/>
</dbReference>
<evidence type="ECO:0000313" key="14">
    <source>
        <dbReference type="Proteomes" id="UP000324832"/>
    </source>
</evidence>
<feature type="compositionally biased region" description="Polar residues" evidence="12">
    <location>
        <begin position="64"/>
        <end position="78"/>
    </location>
</feature>
<dbReference type="InterPro" id="IPR026849">
    <property type="entry name" value="ATG2"/>
</dbReference>
<keyword evidence="7" id="KW-0072">Autophagy</keyword>
<organism evidence="13 14">
    <name type="scientific">Leptidea sinapis</name>
    <dbReference type="NCBI Taxonomy" id="189913"/>
    <lineage>
        <taxon>Eukaryota</taxon>
        <taxon>Metazoa</taxon>
        <taxon>Ecdysozoa</taxon>
        <taxon>Arthropoda</taxon>
        <taxon>Hexapoda</taxon>
        <taxon>Insecta</taxon>
        <taxon>Pterygota</taxon>
        <taxon>Neoptera</taxon>
        <taxon>Endopterygota</taxon>
        <taxon>Lepidoptera</taxon>
        <taxon>Glossata</taxon>
        <taxon>Ditrysia</taxon>
        <taxon>Papilionoidea</taxon>
        <taxon>Pieridae</taxon>
        <taxon>Dismorphiinae</taxon>
        <taxon>Leptidea</taxon>
    </lineage>
</organism>
<feature type="non-terminal residue" evidence="13">
    <location>
        <position position="170"/>
    </location>
</feature>
<comment type="catalytic activity">
    <reaction evidence="10">
        <text>a 1,2-diacyl-sn-glycero-3-phospho-L-serine(in) = a 1,2-diacyl-sn-glycero-3-phospho-L-serine(out)</text>
        <dbReference type="Rhea" id="RHEA:38663"/>
        <dbReference type="ChEBI" id="CHEBI:57262"/>
    </reaction>
</comment>
<evidence type="ECO:0000256" key="5">
    <source>
        <dbReference type="ARBA" id="ARBA00022448"/>
    </source>
</evidence>
<dbReference type="GO" id="GO:0005789">
    <property type="term" value="C:endoplasmic reticulum membrane"/>
    <property type="evidence" value="ECO:0007669"/>
    <property type="project" value="UniProtKB-SubCell"/>
</dbReference>
<evidence type="ECO:0000256" key="12">
    <source>
        <dbReference type="SAM" id="MobiDB-lite"/>
    </source>
</evidence>
<evidence type="ECO:0000256" key="3">
    <source>
        <dbReference type="ARBA" id="ARBA00009714"/>
    </source>
</evidence>
<evidence type="ECO:0000256" key="10">
    <source>
        <dbReference type="ARBA" id="ARBA00024479"/>
    </source>
</evidence>
<evidence type="ECO:0000256" key="2">
    <source>
        <dbReference type="ARBA" id="ARBA00004623"/>
    </source>
</evidence>
<evidence type="ECO:0000256" key="4">
    <source>
        <dbReference type="ARBA" id="ARBA00018070"/>
    </source>
</evidence>
<evidence type="ECO:0000313" key="13">
    <source>
        <dbReference type="EMBL" id="VVD04648.1"/>
    </source>
</evidence>
<evidence type="ECO:0000256" key="9">
    <source>
        <dbReference type="ARBA" id="ARBA00023136"/>
    </source>
</evidence>
<dbReference type="EMBL" id="FZQP02006877">
    <property type="protein sequence ID" value="VVD04648.1"/>
    <property type="molecule type" value="Genomic_DNA"/>
</dbReference>